<proteinExistence type="predicted"/>
<dbReference type="Pfam" id="PF08281">
    <property type="entry name" value="Sigma70_r4_2"/>
    <property type="match status" value="1"/>
</dbReference>
<dbReference type="GO" id="GO:0003677">
    <property type="term" value="F:DNA binding"/>
    <property type="evidence" value="ECO:0007669"/>
    <property type="project" value="InterPro"/>
</dbReference>
<dbReference type="InterPro" id="IPR036388">
    <property type="entry name" value="WH-like_DNA-bd_sf"/>
</dbReference>
<comment type="caution">
    <text evidence="2">The sequence shown here is derived from an EMBL/GenBank/DDBJ whole genome shotgun (WGS) entry which is preliminary data.</text>
</comment>
<dbReference type="GO" id="GO:0016987">
    <property type="term" value="F:sigma factor activity"/>
    <property type="evidence" value="ECO:0007669"/>
    <property type="project" value="InterPro"/>
</dbReference>
<dbReference type="EMBL" id="NISK01000002">
    <property type="protein sequence ID" value="OWQ97529.1"/>
    <property type="molecule type" value="Genomic_DNA"/>
</dbReference>
<evidence type="ECO:0000313" key="2">
    <source>
        <dbReference type="EMBL" id="OWQ97529.1"/>
    </source>
</evidence>
<dbReference type="Proteomes" id="UP000197361">
    <property type="component" value="Unassembled WGS sequence"/>
</dbReference>
<dbReference type="AlphaFoldDB" id="A0A246JWS9"/>
<reference evidence="2 3" key="1">
    <citation type="journal article" date="2010" name="Int. J. Syst. Evol. Microbiol.">
        <title>Sphingopyxis bauzanensis sp. nov., a psychrophilic bacterium isolated from soil.</title>
        <authorList>
            <person name="Zhang D.C."/>
            <person name="Liu H.C."/>
            <person name="Xin Y.H."/>
            <person name="Zhou Y.G."/>
            <person name="Schinner F."/>
            <person name="Margesin R."/>
        </authorList>
    </citation>
    <scope>NUCLEOTIDE SEQUENCE [LARGE SCALE GENOMIC DNA]</scope>
    <source>
        <strain evidence="2 3">DSM 22271</strain>
    </source>
</reference>
<dbReference type="OrthoDB" id="7506824at2"/>
<sequence length="78" mass="8423">MMDWPSPAEIERLHLALAAMPEPRRSVYRLSASDGLRYGQIAARLGIDIAQVKRNLAEALAELGAALDGDGDIPPSPR</sequence>
<evidence type="ECO:0000259" key="1">
    <source>
        <dbReference type="Pfam" id="PF08281"/>
    </source>
</evidence>
<accession>A0A246JWS9</accession>
<organism evidence="2 3">
    <name type="scientific">Sphingopyxis bauzanensis</name>
    <dbReference type="NCBI Taxonomy" id="651663"/>
    <lineage>
        <taxon>Bacteria</taxon>
        <taxon>Pseudomonadati</taxon>
        <taxon>Pseudomonadota</taxon>
        <taxon>Alphaproteobacteria</taxon>
        <taxon>Sphingomonadales</taxon>
        <taxon>Sphingomonadaceae</taxon>
        <taxon>Sphingopyxis</taxon>
    </lineage>
</organism>
<dbReference type="RefSeq" id="WP_088441377.1">
    <property type="nucleotide sequence ID" value="NZ_BMMC01000013.1"/>
</dbReference>
<protein>
    <recommendedName>
        <fullName evidence="1">RNA polymerase sigma factor 70 region 4 type 2 domain-containing protein</fullName>
    </recommendedName>
</protein>
<feature type="domain" description="RNA polymerase sigma factor 70 region 4 type 2" evidence="1">
    <location>
        <begin position="11"/>
        <end position="63"/>
    </location>
</feature>
<dbReference type="GO" id="GO:0006352">
    <property type="term" value="P:DNA-templated transcription initiation"/>
    <property type="evidence" value="ECO:0007669"/>
    <property type="project" value="InterPro"/>
</dbReference>
<gene>
    <name evidence="2" type="ORF">CDQ92_10980</name>
</gene>
<keyword evidence="3" id="KW-1185">Reference proteome</keyword>
<dbReference type="SUPFAM" id="SSF88659">
    <property type="entry name" value="Sigma3 and sigma4 domains of RNA polymerase sigma factors"/>
    <property type="match status" value="1"/>
</dbReference>
<name>A0A246JWS9_9SPHN</name>
<dbReference type="InterPro" id="IPR013324">
    <property type="entry name" value="RNA_pol_sigma_r3/r4-like"/>
</dbReference>
<dbReference type="InterPro" id="IPR013249">
    <property type="entry name" value="RNA_pol_sigma70_r4_t2"/>
</dbReference>
<dbReference type="Gene3D" id="1.10.10.10">
    <property type="entry name" value="Winged helix-like DNA-binding domain superfamily/Winged helix DNA-binding domain"/>
    <property type="match status" value="1"/>
</dbReference>
<evidence type="ECO:0000313" key="3">
    <source>
        <dbReference type="Proteomes" id="UP000197361"/>
    </source>
</evidence>